<dbReference type="EMBL" id="JAOVZO020000014">
    <property type="protein sequence ID" value="MDC8012649.1"/>
    <property type="molecule type" value="Genomic_DNA"/>
</dbReference>
<dbReference type="Proteomes" id="UP001139971">
    <property type="component" value="Unassembled WGS sequence"/>
</dbReference>
<reference evidence="1" key="1">
    <citation type="submission" date="2023-02" db="EMBL/GenBank/DDBJ databases">
        <title>Tahibacter soli sp. nov. isolated from soil.</title>
        <authorList>
            <person name="Baek J.H."/>
            <person name="Lee J.K."/>
            <person name="Choi D.G."/>
            <person name="Jeon C.O."/>
        </authorList>
    </citation>
    <scope>NUCLEOTIDE SEQUENCE</scope>
    <source>
        <strain evidence="1">BL</strain>
    </source>
</reference>
<dbReference type="RefSeq" id="WP_263545017.1">
    <property type="nucleotide sequence ID" value="NZ_JAOVZO020000014.1"/>
</dbReference>
<evidence type="ECO:0000313" key="2">
    <source>
        <dbReference type="Proteomes" id="UP001139971"/>
    </source>
</evidence>
<dbReference type="AlphaFoldDB" id="A0A9X3YJF3"/>
<organism evidence="1 2">
    <name type="scientific">Tahibacter soli</name>
    <dbReference type="NCBI Taxonomy" id="2983605"/>
    <lineage>
        <taxon>Bacteria</taxon>
        <taxon>Pseudomonadati</taxon>
        <taxon>Pseudomonadota</taxon>
        <taxon>Gammaproteobacteria</taxon>
        <taxon>Lysobacterales</taxon>
        <taxon>Rhodanobacteraceae</taxon>
        <taxon>Tahibacter</taxon>
    </lineage>
</organism>
<keyword evidence="2" id="KW-1185">Reference proteome</keyword>
<comment type="caution">
    <text evidence="1">The sequence shown here is derived from an EMBL/GenBank/DDBJ whole genome shotgun (WGS) entry which is preliminary data.</text>
</comment>
<sequence>MAVTGKGAAKKTASKKASVSVAGAIPKLKLTMPLDAKKIAAIQKCIAKGSLTITLSKVDLIGGRLGDPWLYD</sequence>
<accession>A0A9X3YJF3</accession>
<evidence type="ECO:0000313" key="1">
    <source>
        <dbReference type="EMBL" id="MDC8012649.1"/>
    </source>
</evidence>
<gene>
    <name evidence="1" type="ORF">OD750_008820</name>
</gene>
<protein>
    <submittedName>
        <fullName evidence="1">Uncharacterized protein</fullName>
    </submittedName>
</protein>
<proteinExistence type="predicted"/>
<name>A0A9X3YJF3_9GAMM</name>